<evidence type="ECO:0000259" key="6">
    <source>
        <dbReference type="PROSITE" id="PS50157"/>
    </source>
</evidence>
<evidence type="ECO:0000313" key="8">
    <source>
        <dbReference type="Proteomes" id="UP001176940"/>
    </source>
</evidence>
<dbReference type="SUPFAM" id="SSF57667">
    <property type="entry name" value="beta-beta-alpha zinc fingers"/>
    <property type="match status" value="2"/>
</dbReference>
<keyword evidence="8" id="KW-1185">Reference proteome</keyword>
<dbReference type="PROSITE" id="PS50157">
    <property type="entry name" value="ZINC_FINGER_C2H2_2"/>
    <property type="match status" value="3"/>
</dbReference>
<dbReference type="InterPro" id="IPR013087">
    <property type="entry name" value="Znf_C2H2_type"/>
</dbReference>
<evidence type="ECO:0000256" key="4">
    <source>
        <dbReference type="ARBA" id="ARBA00022833"/>
    </source>
</evidence>
<dbReference type="PANTHER" id="PTHR23235:SF178">
    <property type="entry name" value="C2H2-TYPE DOMAIN-CONTAINING PROTEIN-RELATED"/>
    <property type="match status" value="1"/>
</dbReference>
<proteinExistence type="predicted"/>
<keyword evidence="3 5" id="KW-0863">Zinc-finger</keyword>
<keyword evidence="1" id="KW-0479">Metal-binding</keyword>
<dbReference type="Proteomes" id="UP001176940">
    <property type="component" value="Unassembled WGS sequence"/>
</dbReference>
<evidence type="ECO:0000256" key="5">
    <source>
        <dbReference type="PROSITE-ProRule" id="PRU00042"/>
    </source>
</evidence>
<dbReference type="PROSITE" id="PS00028">
    <property type="entry name" value="ZINC_FINGER_C2H2_1"/>
    <property type="match status" value="3"/>
</dbReference>
<gene>
    <name evidence="7" type="ORF">RIMI_LOCUS8868468</name>
</gene>
<evidence type="ECO:0000256" key="3">
    <source>
        <dbReference type="ARBA" id="ARBA00022771"/>
    </source>
</evidence>
<comment type="caution">
    <text evidence="7">The sequence shown here is derived from an EMBL/GenBank/DDBJ whole genome shotgun (WGS) entry which is preliminary data.</text>
</comment>
<dbReference type="Gene3D" id="3.30.160.60">
    <property type="entry name" value="Classic Zinc Finger"/>
    <property type="match status" value="3"/>
</dbReference>
<evidence type="ECO:0000313" key="7">
    <source>
        <dbReference type="EMBL" id="CAJ0940709.1"/>
    </source>
</evidence>
<protein>
    <recommendedName>
        <fullName evidence="6">C2H2-type domain-containing protein</fullName>
    </recommendedName>
</protein>
<dbReference type="Pfam" id="PF00096">
    <property type="entry name" value="zf-C2H2"/>
    <property type="match status" value="3"/>
</dbReference>
<name>A0ABN9LG01_9NEOB</name>
<sequence>MTEERERLNILVRKVMAEAMAGGPPRCRKTTVHKMRCKQQRDIVPVYQIKGISKLFKLCLPKVQCFCDSLTSPPSERQFNLLMSVASLLANLFTMSAQGTENESSQYSALGPSYKIKAAQESQEASLNVSISDANHEAEDKPFSVNESAALISEVPVKQSTDHFTAPLLPEQVSDVTISPPAQEVSKRQHHVESPPNIGVENVQNFSSKDSGNAAPTADVEDLNDFLIDGADAFRCDIEERASADLESMSYPPAFNPHIRGMSDKPYGCKFCTRRFSHRSSLYRHQKSHSGEKLYKCPDCNKSFTNSSNLSVHSRIHTGEKPYECNSCGKKFTRKFALDQHLKIHKQDKLYIYAPTVERAIQTISFS</sequence>
<dbReference type="SMART" id="SM00355">
    <property type="entry name" value="ZnF_C2H2"/>
    <property type="match status" value="3"/>
</dbReference>
<feature type="domain" description="C2H2-type" evidence="6">
    <location>
        <begin position="267"/>
        <end position="294"/>
    </location>
</feature>
<keyword evidence="2" id="KW-0677">Repeat</keyword>
<dbReference type="EMBL" id="CAUEEQ010017941">
    <property type="protein sequence ID" value="CAJ0940709.1"/>
    <property type="molecule type" value="Genomic_DNA"/>
</dbReference>
<dbReference type="InterPro" id="IPR036236">
    <property type="entry name" value="Znf_C2H2_sf"/>
</dbReference>
<evidence type="ECO:0000256" key="2">
    <source>
        <dbReference type="ARBA" id="ARBA00022737"/>
    </source>
</evidence>
<feature type="domain" description="C2H2-type" evidence="6">
    <location>
        <begin position="295"/>
        <end position="322"/>
    </location>
</feature>
<reference evidence="7" key="1">
    <citation type="submission" date="2023-07" db="EMBL/GenBank/DDBJ databases">
        <authorList>
            <person name="Stuckert A."/>
        </authorList>
    </citation>
    <scope>NUCLEOTIDE SEQUENCE</scope>
</reference>
<dbReference type="PANTHER" id="PTHR23235">
    <property type="entry name" value="KRUEPPEL-LIKE TRANSCRIPTION FACTOR"/>
    <property type="match status" value="1"/>
</dbReference>
<accession>A0ABN9LG01</accession>
<feature type="domain" description="C2H2-type" evidence="6">
    <location>
        <begin position="323"/>
        <end position="350"/>
    </location>
</feature>
<keyword evidence="4" id="KW-0862">Zinc</keyword>
<organism evidence="7 8">
    <name type="scientific">Ranitomeya imitator</name>
    <name type="common">mimic poison frog</name>
    <dbReference type="NCBI Taxonomy" id="111125"/>
    <lineage>
        <taxon>Eukaryota</taxon>
        <taxon>Metazoa</taxon>
        <taxon>Chordata</taxon>
        <taxon>Craniata</taxon>
        <taxon>Vertebrata</taxon>
        <taxon>Euteleostomi</taxon>
        <taxon>Amphibia</taxon>
        <taxon>Batrachia</taxon>
        <taxon>Anura</taxon>
        <taxon>Neobatrachia</taxon>
        <taxon>Hyloidea</taxon>
        <taxon>Dendrobatidae</taxon>
        <taxon>Dendrobatinae</taxon>
        <taxon>Ranitomeya</taxon>
    </lineage>
</organism>
<evidence type="ECO:0000256" key="1">
    <source>
        <dbReference type="ARBA" id="ARBA00022723"/>
    </source>
</evidence>